<keyword evidence="8" id="KW-0804">Transcription</keyword>
<dbReference type="Pfam" id="PF02820">
    <property type="entry name" value="MBT"/>
    <property type="match status" value="4"/>
</dbReference>
<dbReference type="OrthoDB" id="5800688at2759"/>
<evidence type="ECO:0000256" key="1">
    <source>
        <dbReference type="ARBA" id="ARBA00004123"/>
    </source>
</evidence>
<feature type="repeat" description="MBT" evidence="11">
    <location>
        <begin position="149"/>
        <end position="253"/>
    </location>
</feature>
<dbReference type="GO" id="GO:0045892">
    <property type="term" value="P:negative regulation of DNA-templated transcription"/>
    <property type="evidence" value="ECO:0007669"/>
    <property type="project" value="TreeGrafter"/>
</dbReference>
<evidence type="ECO:0000256" key="3">
    <source>
        <dbReference type="ARBA" id="ARBA00022737"/>
    </source>
</evidence>
<keyword evidence="4 10" id="KW-0863">Zinc-finger</keyword>
<feature type="compositionally biased region" description="Acidic residues" evidence="12">
    <location>
        <begin position="44"/>
        <end position="53"/>
    </location>
</feature>
<dbReference type="PROSITE" id="PS51024">
    <property type="entry name" value="ZF_FCS"/>
    <property type="match status" value="1"/>
</dbReference>
<dbReference type="CDD" id="cd20100">
    <property type="entry name" value="MBT_dSfmbt-like_rpt4"/>
    <property type="match status" value="1"/>
</dbReference>
<protein>
    <submittedName>
        <fullName evidence="15">MBT domain-containing protein 1-like isoform X1</fullName>
    </submittedName>
</protein>
<dbReference type="InterPro" id="IPR012313">
    <property type="entry name" value="Znf_FCS"/>
</dbReference>
<keyword evidence="5" id="KW-0862">Zinc</keyword>
<evidence type="ECO:0000256" key="4">
    <source>
        <dbReference type="ARBA" id="ARBA00022771"/>
    </source>
</evidence>
<dbReference type="PANTHER" id="PTHR12247:SF104">
    <property type="entry name" value="POLYCOMB PROTEIN SFMBT"/>
    <property type="match status" value="1"/>
</dbReference>
<evidence type="ECO:0000256" key="2">
    <source>
        <dbReference type="ARBA" id="ARBA00022723"/>
    </source>
</evidence>
<evidence type="ECO:0000256" key="7">
    <source>
        <dbReference type="ARBA" id="ARBA00023015"/>
    </source>
</evidence>
<evidence type="ECO:0000256" key="12">
    <source>
        <dbReference type="SAM" id="MobiDB-lite"/>
    </source>
</evidence>
<feature type="compositionally biased region" description="Basic and acidic residues" evidence="12">
    <location>
        <begin position="116"/>
        <end position="129"/>
    </location>
</feature>
<dbReference type="SMART" id="SM00561">
    <property type="entry name" value="MBT"/>
    <property type="match status" value="4"/>
</dbReference>
<evidence type="ECO:0000256" key="11">
    <source>
        <dbReference type="PROSITE-ProRule" id="PRU00459"/>
    </source>
</evidence>
<comment type="subcellular location">
    <subcellularLocation>
        <location evidence="1">Nucleus</location>
    </subcellularLocation>
</comment>
<feature type="repeat" description="MBT" evidence="11">
    <location>
        <begin position="261"/>
        <end position="362"/>
    </location>
</feature>
<evidence type="ECO:0000256" key="10">
    <source>
        <dbReference type="PROSITE-ProRule" id="PRU00367"/>
    </source>
</evidence>
<dbReference type="RefSeq" id="XP_019625155.1">
    <property type="nucleotide sequence ID" value="XM_019769596.1"/>
</dbReference>
<keyword evidence="14" id="KW-1185">Reference proteome</keyword>
<dbReference type="GO" id="GO:0008270">
    <property type="term" value="F:zinc ion binding"/>
    <property type="evidence" value="ECO:0007669"/>
    <property type="project" value="UniProtKB-KW"/>
</dbReference>
<dbReference type="Gene3D" id="3.30.60.160">
    <property type="match status" value="1"/>
</dbReference>
<dbReference type="Gene3D" id="2.30.30.140">
    <property type="match status" value="4"/>
</dbReference>
<keyword evidence="7" id="KW-0805">Transcription regulation</keyword>
<dbReference type="KEGG" id="bbel:109470601"/>
<dbReference type="SUPFAM" id="SSF63748">
    <property type="entry name" value="Tudor/PWWP/MBT"/>
    <property type="match status" value="4"/>
</dbReference>
<dbReference type="InterPro" id="IPR050548">
    <property type="entry name" value="PcG_chromatin_remod_factors"/>
</dbReference>
<feature type="compositionally biased region" description="Low complexity" evidence="12">
    <location>
        <begin position="32"/>
        <end position="43"/>
    </location>
</feature>
<evidence type="ECO:0000256" key="6">
    <source>
        <dbReference type="ARBA" id="ARBA00022853"/>
    </source>
</evidence>
<dbReference type="GO" id="GO:0042393">
    <property type="term" value="F:histone binding"/>
    <property type="evidence" value="ECO:0007669"/>
    <property type="project" value="TreeGrafter"/>
</dbReference>
<dbReference type="InterPro" id="IPR038603">
    <property type="entry name" value="Znf_FCS_sf"/>
</dbReference>
<dbReference type="PANTHER" id="PTHR12247">
    <property type="entry name" value="POLYCOMB GROUP PROTEIN"/>
    <property type="match status" value="1"/>
</dbReference>
<keyword evidence="2" id="KW-0479">Metal-binding</keyword>
<dbReference type="Pfam" id="PF21319">
    <property type="entry name" value="zf-FCS_1"/>
    <property type="match status" value="1"/>
</dbReference>
<dbReference type="InterPro" id="IPR004092">
    <property type="entry name" value="Mbt"/>
</dbReference>
<feature type="region of interest" description="Disordered" evidence="12">
    <location>
        <begin position="758"/>
        <end position="837"/>
    </location>
</feature>
<feature type="region of interest" description="Disordered" evidence="12">
    <location>
        <begin position="683"/>
        <end position="728"/>
    </location>
</feature>
<feature type="compositionally biased region" description="Polar residues" evidence="12">
    <location>
        <begin position="769"/>
        <end position="778"/>
    </location>
</feature>
<gene>
    <name evidence="15" type="primary">LOC109470601</name>
</gene>
<dbReference type="GO" id="GO:0006325">
    <property type="term" value="P:chromatin organization"/>
    <property type="evidence" value="ECO:0007669"/>
    <property type="project" value="UniProtKB-KW"/>
</dbReference>
<feature type="repeat" description="MBT" evidence="11">
    <location>
        <begin position="368"/>
        <end position="475"/>
    </location>
</feature>
<name>A0A6P4Y801_BRABE</name>
<dbReference type="GO" id="GO:0003682">
    <property type="term" value="F:chromatin binding"/>
    <property type="evidence" value="ECO:0007669"/>
    <property type="project" value="TreeGrafter"/>
</dbReference>
<organism evidence="14 15">
    <name type="scientific">Branchiostoma belcheri</name>
    <name type="common">Amphioxus</name>
    <dbReference type="NCBI Taxonomy" id="7741"/>
    <lineage>
        <taxon>Eukaryota</taxon>
        <taxon>Metazoa</taxon>
        <taxon>Chordata</taxon>
        <taxon>Cephalochordata</taxon>
        <taxon>Leptocardii</taxon>
        <taxon>Amphioxiformes</taxon>
        <taxon>Branchiostomatidae</taxon>
        <taxon>Branchiostoma</taxon>
    </lineage>
</organism>
<feature type="domain" description="FCS-type" evidence="13">
    <location>
        <begin position="69"/>
        <end position="104"/>
    </location>
</feature>
<feature type="region of interest" description="Disordered" evidence="12">
    <location>
        <begin position="1"/>
        <end position="64"/>
    </location>
</feature>
<dbReference type="Proteomes" id="UP000515135">
    <property type="component" value="Unplaced"/>
</dbReference>
<dbReference type="GeneID" id="109470601"/>
<evidence type="ECO:0000313" key="14">
    <source>
        <dbReference type="Proteomes" id="UP000515135"/>
    </source>
</evidence>
<evidence type="ECO:0000256" key="5">
    <source>
        <dbReference type="ARBA" id="ARBA00022833"/>
    </source>
</evidence>
<dbReference type="CDD" id="cd20120">
    <property type="entry name" value="MBT_MBTD1_rpt1"/>
    <property type="match status" value="1"/>
</dbReference>
<evidence type="ECO:0000256" key="8">
    <source>
        <dbReference type="ARBA" id="ARBA00023163"/>
    </source>
</evidence>
<feature type="repeat" description="MBT" evidence="11">
    <location>
        <begin position="482"/>
        <end position="578"/>
    </location>
</feature>
<proteinExistence type="predicted"/>
<dbReference type="CDD" id="cd20126">
    <property type="entry name" value="MBT_MBTD1_rpt3"/>
    <property type="match status" value="1"/>
</dbReference>
<keyword evidence="9" id="KW-0539">Nucleus</keyword>
<feature type="region of interest" description="Disordered" evidence="12">
    <location>
        <begin position="109"/>
        <end position="142"/>
    </location>
</feature>
<keyword evidence="6" id="KW-0156">Chromatin regulator</keyword>
<dbReference type="GO" id="GO:0005634">
    <property type="term" value="C:nucleus"/>
    <property type="evidence" value="ECO:0007669"/>
    <property type="project" value="UniProtKB-SubCell"/>
</dbReference>
<keyword evidence="3" id="KW-0677">Repeat</keyword>
<feature type="compositionally biased region" description="Polar residues" evidence="12">
    <location>
        <begin position="812"/>
        <end position="825"/>
    </location>
</feature>
<evidence type="ECO:0000313" key="15">
    <source>
        <dbReference type="RefSeq" id="XP_019625155.1"/>
    </source>
</evidence>
<feature type="region of interest" description="Disordered" evidence="12">
    <location>
        <begin position="578"/>
        <end position="639"/>
    </location>
</feature>
<dbReference type="AlphaFoldDB" id="A0A6P4Y801"/>
<sequence>MDGSFPHMKLEDDDDDGMGNSNDSYAMMDAYDSLGEGSSSPSESDGEDEDDSRDMDYGSDTGLGLDVNAAVIPSTVRCDRCGKEGVRHAFYGKEKRYCSVACSRNAHSSKPAVPKVKKDSLGVKSEKKSVPPPPIPSTVNGSKNKLGPFDWGVHVDTERKESAPVTSFKHAPMSGHWSDVAVGMKVEVLNTDCDLPSKVFWIAQVIKIAGYRAKLRYEGFEENSSLDFWCNLCTMEVHPVGWCATIGKPLVPPKTIQHKYTNWKGFLVKRLTGAKTLPGDFYTKVVESRECKFRSGMQLEVVDKCSISSMRVAVVDEVVGGRIRLLYRDSQDEEDDFWCHMASPLIHPVGWSQLVGHKLTATAEYKAASYAKTISKKLDPMDCPPDLFRKVREKTVDSSHQQFHVGMKLEAIDPLNLSTVCVATVRKVLREGYLMIGIDGMETPDGSDWFCYHQTSANIFPVGFCDLNKIELTPPRSYSAPFKWLDYLKKTKSQAAPVKLFNNEIPNHGFKAGMKVEAVDLMEPHLVCVATVVRVVGRLLRVHFDGWEDTYDQWVDCEAPDLYPVGWCEMMGYPLQPPLIKASPPTKTDTSKKRKSKKQTSFGTRKKKKQTSKKVTLKVDSSAPQSDYYHPLEDEAPPHVNLPAHAVAAAIPPVKDPDAEEKDEKPRFDDLDATMQQAISSTAALKDEPLDEGYDVTTPAAPALQSLPNSRIDESSQDGSLQQAAVGSASIPARQGLQGLKTQANLRGNASENHRLLGSSKTDMKVHHNSSSSNTWSGTDFAGRNKEQTGNGSVSQVSAVSVGIKSEEQQPRPDQTGSLPKQMVQTEVKKTPQVITL</sequence>
<feature type="compositionally biased region" description="Basic residues" evidence="12">
    <location>
        <begin position="592"/>
        <end position="616"/>
    </location>
</feature>
<dbReference type="PROSITE" id="PS51079">
    <property type="entry name" value="MBT"/>
    <property type="match status" value="4"/>
</dbReference>
<dbReference type="CDD" id="cd20098">
    <property type="entry name" value="MBT_dSfmbt-like_rpt2"/>
    <property type="match status" value="1"/>
</dbReference>
<evidence type="ECO:0000259" key="13">
    <source>
        <dbReference type="PROSITE" id="PS51024"/>
    </source>
</evidence>
<feature type="compositionally biased region" description="Low complexity" evidence="12">
    <location>
        <begin position="793"/>
        <end position="802"/>
    </location>
</feature>
<accession>A0A6P4Y801</accession>
<reference evidence="15" key="1">
    <citation type="submission" date="2025-08" db="UniProtKB">
        <authorList>
            <consortium name="RefSeq"/>
        </authorList>
    </citation>
    <scope>IDENTIFICATION</scope>
    <source>
        <tissue evidence="15">Gonad</tissue>
    </source>
</reference>
<evidence type="ECO:0000256" key="9">
    <source>
        <dbReference type="ARBA" id="ARBA00023242"/>
    </source>
</evidence>